<dbReference type="HOGENOM" id="CLU_009583_4_0_0"/>
<dbReference type="PANTHER" id="PTHR12526">
    <property type="entry name" value="GLYCOSYLTRANSFERASE"/>
    <property type="match status" value="1"/>
</dbReference>
<dbReference type="InParanoid" id="Q01QK8"/>
<dbReference type="EMBL" id="CP000473">
    <property type="protein sequence ID" value="ABJ88062.1"/>
    <property type="molecule type" value="Genomic_DNA"/>
</dbReference>
<dbReference type="Pfam" id="PF00534">
    <property type="entry name" value="Glycos_transf_1"/>
    <property type="match status" value="1"/>
</dbReference>
<dbReference type="KEGG" id="sus:Acid_7151"/>
<feature type="domain" description="Glycosyl transferase family 1" evidence="1">
    <location>
        <begin position="182"/>
        <end position="293"/>
    </location>
</feature>
<dbReference type="Pfam" id="PF13439">
    <property type="entry name" value="Glyco_transf_4"/>
    <property type="match status" value="1"/>
</dbReference>
<keyword evidence="3" id="KW-0808">Transferase</keyword>
<dbReference type="STRING" id="234267.Acid_7151"/>
<dbReference type="Gene3D" id="3.40.50.2000">
    <property type="entry name" value="Glycogen Phosphorylase B"/>
    <property type="match status" value="2"/>
</dbReference>
<dbReference type="InterPro" id="IPR028098">
    <property type="entry name" value="Glyco_trans_4-like_N"/>
</dbReference>
<name>Q01QK8_SOLUE</name>
<dbReference type="eggNOG" id="COG0438">
    <property type="taxonomic scope" value="Bacteria"/>
</dbReference>
<organism evidence="3">
    <name type="scientific">Solibacter usitatus (strain Ellin6076)</name>
    <dbReference type="NCBI Taxonomy" id="234267"/>
    <lineage>
        <taxon>Bacteria</taxon>
        <taxon>Pseudomonadati</taxon>
        <taxon>Acidobacteriota</taxon>
        <taxon>Terriglobia</taxon>
        <taxon>Bryobacterales</taxon>
        <taxon>Solibacteraceae</taxon>
        <taxon>Candidatus Solibacter</taxon>
    </lineage>
</organism>
<dbReference type="AlphaFoldDB" id="Q01QK8"/>
<dbReference type="GO" id="GO:0016757">
    <property type="term" value="F:glycosyltransferase activity"/>
    <property type="evidence" value="ECO:0007669"/>
    <property type="project" value="InterPro"/>
</dbReference>
<proteinExistence type="predicted"/>
<protein>
    <submittedName>
        <fullName evidence="3">Glycosyl transferase, group 1</fullName>
    </submittedName>
</protein>
<dbReference type="PANTHER" id="PTHR12526:SF572">
    <property type="entry name" value="BLL5144 PROTEIN"/>
    <property type="match status" value="1"/>
</dbReference>
<sequence length="357" mass="38865">MKVVQLGPYPPPHGGVQTNLVAIREYLRRSGHTCDAVNLTRFRRENSDGVYYPESAGALMRLLWRLPADILHLHFGGDLTPRLLGLAQFCGMIPGRRTVLTFHSGGYPGSPAGKSAAPGTLRGFVMRRLDGVIAVNQEIAALFVRFGVPAARIRTILPFTVQPPDRNLPLPERLAGFLANHRPSLLTVGLLEPEYDLAMQIDAMEAILRRYPDAGLVIVGAGSLEEALRRQIESKPYAAHILLYGDMPHAVTLRAMLACDMLLRTTLYDGDSVSVREALYIGTPVIATDNGMRPPGVHLIPAGDPSRLCGAVAAVHEGGAIRQAPAGDGQENVRAVLRFYEELLDGPTRSESQYRRG</sequence>
<evidence type="ECO:0000259" key="1">
    <source>
        <dbReference type="Pfam" id="PF00534"/>
    </source>
</evidence>
<dbReference type="OrthoDB" id="798298at2"/>
<reference evidence="3" key="1">
    <citation type="submission" date="2006-10" db="EMBL/GenBank/DDBJ databases">
        <title>Complete sequence of Solibacter usitatus Ellin6076.</title>
        <authorList>
            <consortium name="US DOE Joint Genome Institute"/>
            <person name="Copeland A."/>
            <person name="Lucas S."/>
            <person name="Lapidus A."/>
            <person name="Barry K."/>
            <person name="Detter J.C."/>
            <person name="Glavina del Rio T."/>
            <person name="Hammon N."/>
            <person name="Israni S."/>
            <person name="Dalin E."/>
            <person name="Tice H."/>
            <person name="Pitluck S."/>
            <person name="Thompson L.S."/>
            <person name="Brettin T."/>
            <person name="Bruce D."/>
            <person name="Han C."/>
            <person name="Tapia R."/>
            <person name="Gilna P."/>
            <person name="Schmutz J."/>
            <person name="Larimer F."/>
            <person name="Land M."/>
            <person name="Hauser L."/>
            <person name="Kyrpides N."/>
            <person name="Mikhailova N."/>
            <person name="Janssen P.H."/>
            <person name="Kuske C.R."/>
            <person name="Richardson P."/>
        </authorList>
    </citation>
    <scope>NUCLEOTIDE SEQUENCE</scope>
    <source>
        <strain evidence="3">Ellin6076</strain>
    </source>
</reference>
<evidence type="ECO:0000313" key="3">
    <source>
        <dbReference type="EMBL" id="ABJ88062.1"/>
    </source>
</evidence>
<evidence type="ECO:0000259" key="2">
    <source>
        <dbReference type="Pfam" id="PF13439"/>
    </source>
</evidence>
<gene>
    <name evidence="3" type="ordered locus">Acid_7151</name>
</gene>
<dbReference type="SUPFAM" id="SSF53756">
    <property type="entry name" value="UDP-Glycosyltransferase/glycogen phosphorylase"/>
    <property type="match status" value="1"/>
</dbReference>
<dbReference type="CAZy" id="GT4">
    <property type="family name" value="Glycosyltransferase Family 4"/>
</dbReference>
<accession>Q01QK8</accession>
<dbReference type="InterPro" id="IPR001296">
    <property type="entry name" value="Glyco_trans_1"/>
</dbReference>
<feature type="domain" description="Glycosyltransferase subfamily 4-like N-terminal" evidence="2">
    <location>
        <begin position="14"/>
        <end position="156"/>
    </location>
</feature>